<evidence type="ECO:0000313" key="3">
    <source>
        <dbReference type="Proteomes" id="UP001154114"/>
    </source>
</evidence>
<evidence type="ECO:0000313" key="2">
    <source>
        <dbReference type="EMBL" id="CAD0204689.1"/>
    </source>
</evidence>
<sequence>MNLTTPIKLKSIESFRLQIRIATKQRRDWSPLISFWTPTLSPDSWETLFKAQLSSPTIDVDKQGGCLSQHLKMICLSLYALIASATILACVPVCYRQFEMHKFVSLWPCCVGPVLAEVSEQKEGNAESVQEPLLPEAISRKLRNYFVLLSCTIGEIGEIYGCMICISLLGLVSAAALIICVPYWTRGIFQSKCSCPKAPVCPDCGMPF</sequence>
<keyword evidence="1" id="KW-0812">Transmembrane</keyword>
<dbReference type="EMBL" id="LR824025">
    <property type="protein sequence ID" value="CAD0204689.1"/>
    <property type="molecule type" value="Genomic_DNA"/>
</dbReference>
<reference evidence="2" key="1">
    <citation type="submission" date="2021-12" db="EMBL/GenBank/DDBJ databases">
        <authorList>
            <person name="King R."/>
        </authorList>
    </citation>
    <scope>NUCLEOTIDE SEQUENCE</scope>
</reference>
<evidence type="ECO:0000256" key="1">
    <source>
        <dbReference type="SAM" id="Phobius"/>
    </source>
</evidence>
<keyword evidence="3" id="KW-1185">Reference proteome</keyword>
<name>A0A9N8Q1X3_CHRIL</name>
<feature type="transmembrane region" description="Helical" evidence="1">
    <location>
        <begin position="76"/>
        <end position="95"/>
    </location>
</feature>
<organism evidence="2 3">
    <name type="scientific">Chrysodeixis includens</name>
    <name type="common">Soybean looper</name>
    <name type="synonym">Pseudoplusia includens</name>
    <dbReference type="NCBI Taxonomy" id="689277"/>
    <lineage>
        <taxon>Eukaryota</taxon>
        <taxon>Metazoa</taxon>
        <taxon>Ecdysozoa</taxon>
        <taxon>Arthropoda</taxon>
        <taxon>Hexapoda</taxon>
        <taxon>Insecta</taxon>
        <taxon>Pterygota</taxon>
        <taxon>Neoptera</taxon>
        <taxon>Endopterygota</taxon>
        <taxon>Lepidoptera</taxon>
        <taxon>Glossata</taxon>
        <taxon>Ditrysia</taxon>
        <taxon>Noctuoidea</taxon>
        <taxon>Noctuidae</taxon>
        <taxon>Plusiinae</taxon>
        <taxon>Chrysodeixis</taxon>
    </lineage>
</organism>
<dbReference type="AlphaFoldDB" id="A0A9N8Q1X3"/>
<feature type="transmembrane region" description="Helical" evidence="1">
    <location>
        <begin position="159"/>
        <end position="184"/>
    </location>
</feature>
<keyword evidence="1" id="KW-0472">Membrane</keyword>
<accession>A0A9N8Q1X3</accession>
<protein>
    <submittedName>
        <fullName evidence="2">Uncharacterized protein</fullName>
    </submittedName>
</protein>
<keyword evidence="1" id="KW-1133">Transmembrane helix</keyword>
<proteinExistence type="predicted"/>
<dbReference type="Proteomes" id="UP001154114">
    <property type="component" value="Chromosome 22"/>
</dbReference>
<gene>
    <name evidence="2" type="ORF">CINC_LOCUS6996</name>
</gene>
<dbReference type="OrthoDB" id="7392031at2759"/>